<evidence type="ECO:0000313" key="1">
    <source>
        <dbReference type="EMBL" id="BBI64344.1"/>
    </source>
</evidence>
<organism evidence="1 2">
    <name type="scientific">Vreelandella sulfidaeris</name>
    <dbReference type="NCBI Taxonomy" id="115553"/>
    <lineage>
        <taxon>Bacteria</taxon>
        <taxon>Pseudomonadati</taxon>
        <taxon>Pseudomonadota</taxon>
        <taxon>Gammaproteobacteria</taxon>
        <taxon>Oceanospirillales</taxon>
        <taxon>Halomonadaceae</taxon>
        <taxon>Vreelandella</taxon>
    </lineage>
</organism>
<dbReference type="Proteomes" id="UP000320231">
    <property type="component" value="Chromosome"/>
</dbReference>
<name>A0A455UN20_9GAMM</name>
<accession>A0A455UN20</accession>
<dbReference type="KEGG" id="hsr:HSBAA_56500"/>
<evidence type="ECO:0000313" key="2">
    <source>
        <dbReference type="Proteomes" id="UP000320231"/>
    </source>
</evidence>
<dbReference type="EMBL" id="AP019514">
    <property type="protein sequence ID" value="BBI64344.1"/>
    <property type="molecule type" value="Genomic_DNA"/>
</dbReference>
<proteinExistence type="predicted"/>
<dbReference type="AlphaFoldDB" id="A0A455UN20"/>
<protein>
    <submittedName>
        <fullName evidence="1">Uncharacterized protein</fullName>
    </submittedName>
</protein>
<gene>
    <name evidence="1" type="ORF">HSBAA_56500</name>
</gene>
<reference evidence="1 2" key="1">
    <citation type="journal article" date="2019" name="Microbiol. Resour. Announc.">
        <title>Complete Genome Sequence of Halomonas sulfidaeris Strain Esulfide1 Isolated from a Metal Sulfide Rock at a Depth of 2,200 Meters, Obtained Using Nanopore Sequencing.</title>
        <authorList>
            <person name="Saito M."/>
            <person name="Nishigata A."/>
            <person name="Galipon J."/>
            <person name="Arakawa K."/>
        </authorList>
    </citation>
    <scope>NUCLEOTIDE SEQUENCE [LARGE SCALE GENOMIC DNA]</scope>
    <source>
        <strain evidence="1 2">ATCC BAA-803</strain>
    </source>
</reference>
<sequence>MALKPVKLGNLIALDKYLLALSYPYFDTIDSVLTILSASKLTLSKDFELEKSISLIISAGLPATIQFSGTF</sequence>